<organism evidence="6 7">
    <name type="scientific">Cinchona calisaya</name>
    <dbReference type="NCBI Taxonomy" id="153742"/>
    <lineage>
        <taxon>Eukaryota</taxon>
        <taxon>Viridiplantae</taxon>
        <taxon>Streptophyta</taxon>
        <taxon>Embryophyta</taxon>
        <taxon>Tracheophyta</taxon>
        <taxon>Spermatophyta</taxon>
        <taxon>Magnoliopsida</taxon>
        <taxon>eudicotyledons</taxon>
        <taxon>Gunneridae</taxon>
        <taxon>Pentapetalae</taxon>
        <taxon>asterids</taxon>
        <taxon>lamiids</taxon>
        <taxon>Gentianales</taxon>
        <taxon>Rubiaceae</taxon>
        <taxon>Cinchonoideae</taxon>
        <taxon>Cinchoneae</taxon>
        <taxon>Cinchona</taxon>
    </lineage>
</organism>
<dbReference type="GO" id="GO:0008270">
    <property type="term" value="F:zinc ion binding"/>
    <property type="evidence" value="ECO:0007669"/>
    <property type="project" value="UniProtKB-KW"/>
</dbReference>
<evidence type="ECO:0000313" key="7">
    <source>
        <dbReference type="Proteomes" id="UP001630127"/>
    </source>
</evidence>
<evidence type="ECO:0000256" key="1">
    <source>
        <dbReference type="ARBA" id="ARBA00022723"/>
    </source>
</evidence>
<dbReference type="PROSITE" id="PS50089">
    <property type="entry name" value="ZF_RING_2"/>
    <property type="match status" value="1"/>
</dbReference>
<evidence type="ECO:0000259" key="5">
    <source>
        <dbReference type="PROSITE" id="PS50089"/>
    </source>
</evidence>
<dbReference type="PANTHER" id="PTHR45969">
    <property type="entry name" value="RING ZINC FINGER PROTEIN-RELATED"/>
    <property type="match status" value="1"/>
</dbReference>
<evidence type="ECO:0000256" key="2">
    <source>
        <dbReference type="ARBA" id="ARBA00022771"/>
    </source>
</evidence>
<keyword evidence="7" id="KW-1185">Reference proteome</keyword>
<evidence type="ECO:0000313" key="6">
    <source>
        <dbReference type="EMBL" id="KAL3521719.1"/>
    </source>
</evidence>
<sequence>MVFFYRLLRVVYKQNSEDSHALEEYDVRPSPSLVSLPDVDLQRQRGEELSVDAYSCPWERRTSTHNNNNNYEEEEDDDDDRSCAVCLENYYMEARSDDEKVMIRRLHNCRHVFHKECLDGWVQRGHVTCPVCRAKLLADQSPQGEEEEWPKPGDDPWRLERMMYLFGEDVLF</sequence>
<evidence type="ECO:0000256" key="4">
    <source>
        <dbReference type="PROSITE-ProRule" id="PRU00175"/>
    </source>
</evidence>
<dbReference type="Pfam" id="PF13639">
    <property type="entry name" value="zf-RING_2"/>
    <property type="match status" value="1"/>
</dbReference>
<dbReference type="Proteomes" id="UP001630127">
    <property type="component" value="Unassembled WGS sequence"/>
</dbReference>
<dbReference type="InterPro" id="IPR001841">
    <property type="entry name" value="Znf_RING"/>
</dbReference>
<dbReference type="Gene3D" id="3.30.40.10">
    <property type="entry name" value="Zinc/RING finger domain, C3HC4 (zinc finger)"/>
    <property type="match status" value="1"/>
</dbReference>
<feature type="domain" description="RING-type" evidence="5">
    <location>
        <begin position="83"/>
        <end position="133"/>
    </location>
</feature>
<proteinExistence type="predicted"/>
<dbReference type="AlphaFoldDB" id="A0ABD2ZRH6"/>
<dbReference type="EMBL" id="JBJUIK010000008">
    <property type="protein sequence ID" value="KAL3521719.1"/>
    <property type="molecule type" value="Genomic_DNA"/>
</dbReference>
<accession>A0ABD2ZRH6</accession>
<evidence type="ECO:0000256" key="3">
    <source>
        <dbReference type="ARBA" id="ARBA00022833"/>
    </source>
</evidence>
<keyword evidence="1" id="KW-0479">Metal-binding</keyword>
<gene>
    <name evidence="6" type="ORF">ACH5RR_019868</name>
</gene>
<dbReference type="PANTHER" id="PTHR45969:SF69">
    <property type="entry name" value="FINGER DOMAIN PROTEIN, PUTATIVE (AFU_ORTHOLOGUE AFUA_3G12190)-RELATED"/>
    <property type="match status" value="1"/>
</dbReference>
<name>A0ABD2ZRH6_9GENT</name>
<dbReference type="SUPFAM" id="SSF57850">
    <property type="entry name" value="RING/U-box"/>
    <property type="match status" value="1"/>
</dbReference>
<reference evidence="6 7" key="1">
    <citation type="submission" date="2024-11" db="EMBL/GenBank/DDBJ databases">
        <title>A near-complete genome assembly of Cinchona calisaya.</title>
        <authorList>
            <person name="Lian D.C."/>
            <person name="Zhao X.W."/>
            <person name="Wei L."/>
        </authorList>
    </citation>
    <scope>NUCLEOTIDE SEQUENCE [LARGE SCALE GENOMIC DNA]</scope>
    <source>
        <tissue evidence="6">Nenye</tissue>
    </source>
</reference>
<comment type="caution">
    <text evidence="6">The sequence shown here is derived from an EMBL/GenBank/DDBJ whole genome shotgun (WGS) entry which is preliminary data.</text>
</comment>
<dbReference type="SMART" id="SM00184">
    <property type="entry name" value="RING"/>
    <property type="match status" value="1"/>
</dbReference>
<protein>
    <recommendedName>
        <fullName evidence="5">RING-type domain-containing protein</fullName>
    </recommendedName>
</protein>
<dbReference type="InterPro" id="IPR013083">
    <property type="entry name" value="Znf_RING/FYVE/PHD"/>
</dbReference>
<keyword evidence="3" id="KW-0862">Zinc</keyword>
<keyword evidence="2 4" id="KW-0863">Zinc-finger</keyword>